<organism evidence="3 4">
    <name type="scientific">Fimbriiglobus ruber</name>
    <dbReference type="NCBI Taxonomy" id="1908690"/>
    <lineage>
        <taxon>Bacteria</taxon>
        <taxon>Pseudomonadati</taxon>
        <taxon>Planctomycetota</taxon>
        <taxon>Planctomycetia</taxon>
        <taxon>Gemmatales</taxon>
        <taxon>Gemmataceae</taxon>
        <taxon>Fimbriiglobus</taxon>
    </lineage>
</organism>
<dbReference type="AlphaFoldDB" id="A0A225D5I4"/>
<dbReference type="InterPro" id="IPR024079">
    <property type="entry name" value="MetalloPept_cat_dom_sf"/>
</dbReference>
<dbReference type="GO" id="GO:0008237">
    <property type="term" value="F:metallopeptidase activity"/>
    <property type="evidence" value="ECO:0007669"/>
    <property type="project" value="InterPro"/>
</dbReference>
<sequence length="946" mass="104211">MTATLFAIGLAVLPGRGPASDPPEDVSDDIIPKAAAKAAAKLTATDPDDPTKKFPDFAGVVKGAKVHEGLITLYQKDEHVYAELRPDQFDRPFLMPIAIAKGGGAMGGETRNFDEQWVILFKRVGDKVFLSRRNVRYTAKVGSAAARAVETAYTDSVLMALPIKTLNPAKSSVLIDLNQIFFTDFAEIGLGSIDSSRTTWGKIKAFKKNVELQVTATFSGGGFGRFFMMFGGDDGIIDHRGITLVLQYGLIELPDSSYSPRYADDRVGHFLTAVKDFSRDNPETAYVRMINRWRLERADGSTWKEGGKLVPPKKRIVFWIENSVPDEYREAVREGILEWNKAFEKIGFKNAIEVRQQEGEDFDPEDVTYSTFRWTAHDGGFAIGPSRANPLTGEILDADILFDGSFVRYYKQEQRLYRDDAGRPVVPASSIQASHRGWELPVHPLAFRNSPFGWNDAPKAGAPLLTPEMRAWQRTHVARAGYCQCGAHKRDELALAIAVLAAGVGLKEGEKIPDELLYQGVKETTMHEVGHTLGLRHNFKASTMLPNDKLHDIAVTRKNGLVGSVMDYNPANIAPKGTKQGDYFTNTIGPYDYWAIEYAYKPLSGGSDGEAAELKKIAAKVADPALTYGTDEDVFGTSDPQINRFDLGADPIQFGRDRIKLAQALLTSLSEKGADKGEGYQRVRQGFSLALGQYGNAAYLASRYVGGVSSHRDHKGDANGRDPLVPIPADKQREALKFLQETVLTDKPFNFSPELLRKLGSDRWYHWGNEYSLYAGVDFPVNERVLRIQQIALNELLDGDVLSRIQNSARSAAKEEKPLTVAEVFRALSDGIFADLPTADGKAAAGVSSIVSRNLHRAYLQRLSEMVLGPKNNFGGGFFIIMGRGMGGSEIPADARSLARFHLREAGKRIDAALKDEKDDTVRAHLEEAKERIAKVLTANVTANEP</sequence>
<evidence type="ECO:0008006" key="5">
    <source>
        <dbReference type="Google" id="ProtNLM"/>
    </source>
</evidence>
<dbReference type="Pfam" id="PF17148">
    <property type="entry name" value="DUF5117"/>
    <property type="match status" value="1"/>
</dbReference>
<protein>
    <recommendedName>
        <fullName evidence="5">DUF5117 domain-containing protein</fullName>
    </recommendedName>
</protein>
<dbReference type="SUPFAM" id="SSF55486">
    <property type="entry name" value="Metalloproteases ('zincins'), catalytic domain"/>
    <property type="match status" value="1"/>
</dbReference>
<reference evidence="4" key="1">
    <citation type="submission" date="2017-06" db="EMBL/GenBank/DDBJ databases">
        <title>Genome analysis of Fimbriiglobus ruber SP5, the first member of the order Planctomycetales with confirmed chitinolytic capability.</title>
        <authorList>
            <person name="Ravin N.V."/>
            <person name="Rakitin A.L."/>
            <person name="Ivanova A.A."/>
            <person name="Beletsky A.V."/>
            <person name="Kulichevskaya I.S."/>
            <person name="Mardanov A.V."/>
            <person name="Dedysh S.N."/>
        </authorList>
    </citation>
    <scope>NUCLEOTIDE SEQUENCE [LARGE SCALE GENOMIC DNA]</scope>
    <source>
        <strain evidence="4">SP5</strain>
    </source>
</reference>
<dbReference type="Proteomes" id="UP000214646">
    <property type="component" value="Unassembled WGS sequence"/>
</dbReference>
<dbReference type="CDD" id="cd04276">
    <property type="entry name" value="ZnMc_MMP_like_2"/>
    <property type="match status" value="1"/>
</dbReference>
<evidence type="ECO:0000259" key="1">
    <source>
        <dbReference type="Pfam" id="PF16313"/>
    </source>
</evidence>
<dbReference type="EMBL" id="NIDE01000017">
    <property type="protein sequence ID" value="OWK36223.1"/>
    <property type="molecule type" value="Genomic_DNA"/>
</dbReference>
<evidence type="ECO:0000313" key="4">
    <source>
        <dbReference type="Proteomes" id="UP000214646"/>
    </source>
</evidence>
<accession>A0A225D5I4</accession>
<proteinExistence type="predicted"/>
<dbReference type="PANTHER" id="PTHR38478">
    <property type="entry name" value="PEPTIDASE M1A AND M12B"/>
    <property type="match status" value="1"/>
</dbReference>
<gene>
    <name evidence="3" type="ORF">FRUB_08786</name>
</gene>
<keyword evidence="4" id="KW-1185">Reference proteome</keyword>
<dbReference type="Gene3D" id="3.40.390.10">
    <property type="entry name" value="Collagenase (Catalytic Domain)"/>
    <property type="match status" value="1"/>
</dbReference>
<dbReference type="InterPro" id="IPR034032">
    <property type="entry name" value="Zn_MMP-like_bac"/>
</dbReference>
<dbReference type="InterPro" id="IPR032534">
    <property type="entry name" value="EcxA_zinc-bd"/>
</dbReference>
<dbReference type="InterPro" id="IPR033413">
    <property type="entry name" value="DUF5117"/>
</dbReference>
<feature type="domain" description="DUF5117" evidence="2">
    <location>
        <begin position="117"/>
        <end position="296"/>
    </location>
</feature>
<dbReference type="Pfam" id="PF16313">
    <property type="entry name" value="DUF4953"/>
    <property type="match status" value="1"/>
</dbReference>
<evidence type="ECO:0000313" key="3">
    <source>
        <dbReference type="EMBL" id="OWK36223.1"/>
    </source>
</evidence>
<name>A0A225D5I4_9BACT</name>
<feature type="domain" description="EcxA zinc-binding" evidence="1">
    <location>
        <begin position="511"/>
        <end position="837"/>
    </location>
</feature>
<comment type="caution">
    <text evidence="3">The sequence shown here is derived from an EMBL/GenBank/DDBJ whole genome shotgun (WGS) entry which is preliminary data.</text>
</comment>
<dbReference type="PANTHER" id="PTHR38478:SF1">
    <property type="entry name" value="ZINC DEPENDENT METALLOPROTEASE DOMAIN LIPOPROTEIN"/>
    <property type="match status" value="1"/>
</dbReference>
<evidence type="ECO:0000259" key="2">
    <source>
        <dbReference type="Pfam" id="PF17148"/>
    </source>
</evidence>